<name>A0A1E3P7G1_WICAA</name>
<keyword evidence="3" id="KW-0234">DNA repair</keyword>
<evidence type="ECO:0008006" key="7">
    <source>
        <dbReference type="Google" id="ProtNLM"/>
    </source>
</evidence>
<keyword evidence="4" id="KW-0175">Coiled coil</keyword>
<evidence type="ECO:0000256" key="2">
    <source>
        <dbReference type="ARBA" id="ARBA00022763"/>
    </source>
</evidence>
<dbReference type="GO" id="GO:0034974">
    <property type="term" value="C:Swi5-Swi2 complex"/>
    <property type="evidence" value="ECO:0007669"/>
    <property type="project" value="TreeGrafter"/>
</dbReference>
<gene>
    <name evidence="5" type="ORF">WICANDRAFT_61925</name>
</gene>
<dbReference type="GO" id="GO:0010772">
    <property type="term" value="P:meiotic DNA recombinase assembly involved in reciprocal meiotic recombination"/>
    <property type="evidence" value="ECO:0007669"/>
    <property type="project" value="TreeGrafter"/>
</dbReference>
<dbReference type="Proteomes" id="UP000094112">
    <property type="component" value="Unassembled WGS sequence"/>
</dbReference>
<dbReference type="EMBL" id="KV454209">
    <property type="protein sequence ID" value="ODQ61369.1"/>
    <property type="molecule type" value="Genomic_DNA"/>
</dbReference>
<evidence type="ECO:0000313" key="6">
    <source>
        <dbReference type="Proteomes" id="UP000094112"/>
    </source>
</evidence>
<dbReference type="GO" id="GO:0032798">
    <property type="term" value="C:Swi5-Sfr1 complex"/>
    <property type="evidence" value="ECO:0007669"/>
    <property type="project" value="TreeGrafter"/>
</dbReference>
<accession>A0A1E3P7G1</accession>
<reference evidence="5 6" key="1">
    <citation type="journal article" date="2016" name="Proc. Natl. Acad. Sci. U.S.A.">
        <title>Comparative genomics of biotechnologically important yeasts.</title>
        <authorList>
            <person name="Riley R."/>
            <person name="Haridas S."/>
            <person name="Wolfe K.H."/>
            <person name="Lopes M.R."/>
            <person name="Hittinger C.T."/>
            <person name="Goeker M."/>
            <person name="Salamov A.A."/>
            <person name="Wisecaver J.H."/>
            <person name="Long T.M."/>
            <person name="Calvey C.H."/>
            <person name="Aerts A.L."/>
            <person name="Barry K.W."/>
            <person name="Choi C."/>
            <person name="Clum A."/>
            <person name="Coughlan A.Y."/>
            <person name="Deshpande S."/>
            <person name="Douglass A.P."/>
            <person name="Hanson S.J."/>
            <person name="Klenk H.-P."/>
            <person name="LaButti K.M."/>
            <person name="Lapidus A."/>
            <person name="Lindquist E.A."/>
            <person name="Lipzen A.M."/>
            <person name="Meier-Kolthoff J.P."/>
            <person name="Ohm R.A."/>
            <person name="Otillar R.P."/>
            <person name="Pangilinan J.L."/>
            <person name="Peng Y."/>
            <person name="Rokas A."/>
            <person name="Rosa C.A."/>
            <person name="Scheuner C."/>
            <person name="Sibirny A.A."/>
            <person name="Slot J.C."/>
            <person name="Stielow J.B."/>
            <person name="Sun H."/>
            <person name="Kurtzman C.P."/>
            <person name="Blackwell M."/>
            <person name="Grigoriev I.V."/>
            <person name="Jeffries T.W."/>
        </authorList>
    </citation>
    <scope>NUCLEOTIDE SEQUENCE [LARGE SCALE GENOMIC DNA]</scope>
    <source>
        <strain evidence="6">ATCC 58044 / CBS 1984 / NCYC 433 / NRRL Y-366-8</strain>
    </source>
</reference>
<dbReference type="PANTHER" id="PTHR28529">
    <property type="entry name" value="DNA REPAIR PROTEIN SWI5 HOMOLOG"/>
    <property type="match status" value="1"/>
</dbReference>
<keyword evidence="6" id="KW-1185">Reference proteome</keyword>
<evidence type="ECO:0000313" key="5">
    <source>
        <dbReference type="EMBL" id="ODQ61369.1"/>
    </source>
</evidence>
<organism evidence="5 6">
    <name type="scientific">Wickerhamomyces anomalus (strain ATCC 58044 / CBS 1984 / NCYC 433 / NRRL Y-366-8)</name>
    <name type="common">Yeast</name>
    <name type="synonym">Hansenula anomala</name>
    <dbReference type="NCBI Taxonomy" id="683960"/>
    <lineage>
        <taxon>Eukaryota</taxon>
        <taxon>Fungi</taxon>
        <taxon>Dikarya</taxon>
        <taxon>Ascomycota</taxon>
        <taxon>Saccharomycotina</taxon>
        <taxon>Saccharomycetes</taxon>
        <taxon>Phaffomycetales</taxon>
        <taxon>Wickerhamomycetaceae</taxon>
        <taxon>Wickerhamomyces</taxon>
    </lineage>
</organism>
<dbReference type="AlphaFoldDB" id="A0A1E3P7G1"/>
<evidence type="ECO:0000256" key="1">
    <source>
        <dbReference type="ARBA" id="ARBA00008060"/>
    </source>
</evidence>
<evidence type="ECO:0000256" key="4">
    <source>
        <dbReference type="SAM" id="Coils"/>
    </source>
</evidence>
<dbReference type="OrthoDB" id="3978967at2759"/>
<comment type="similarity">
    <text evidence="1">Belongs to the SWI5/SAE3 family.</text>
</comment>
<sequence length="98" mass="11218">MYRARSQSATSPKAIQERINTKSKELEELQAESANLILELEHQTQLDPEEIVKAHILGLKKYNELKDVALGLITMIADQRQLRMADILKEMNIEGDEK</sequence>
<dbReference type="GeneID" id="30200523"/>
<evidence type="ECO:0000256" key="3">
    <source>
        <dbReference type="ARBA" id="ARBA00023204"/>
    </source>
</evidence>
<feature type="coiled-coil region" evidence="4">
    <location>
        <begin position="19"/>
        <end position="46"/>
    </location>
</feature>
<keyword evidence="2" id="KW-0227">DNA damage</keyword>
<dbReference type="GO" id="GO:0000709">
    <property type="term" value="P:meiotic joint molecule formation"/>
    <property type="evidence" value="ECO:0007669"/>
    <property type="project" value="TreeGrafter"/>
</dbReference>
<proteinExistence type="inferred from homology"/>
<dbReference type="Pfam" id="PF07061">
    <property type="entry name" value="Swi5"/>
    <property type="match status" value="1"/>
</dbReference>
<protein>
    <recommendedName>
        <fullName evidence="7">Swi5-domain-containing protein</fullName>
    </recommendedName>
</protein>
<dbReference type="Gene3D" id="1.20.5.170">
    <property type="match status" value="1"/>
</dbReference>
<dbReference type="STRING" id="683960.A0A1E3P7G1"/>
<dbReference type="RefSeq" id="XP_019040576.1">
    <property type="nucleotide sequence ID" value="XM_019183277.1"/>
</dbReference>
<dbReference type="InterPro" id="IPR010760">
    <property type="entry name" value="DNA-repair_Swi5"/>
</dbReference>
<dbReference type="PANTHER" id="PTHR28529:SF2">
    <property type="entry name" value="DNA REPAIR PROTEIN SWI5 HOMOLOG"/>
    <property type="match status" value="1"/>
</dbReference>